<comment type="caution">
    <text evidence="7">The sequence shown here is derived from an EMBL/GenBank/DDBJ whole genome shotgun (WGS) entry which is preliminary data.</text>
</comment>
<keyword evidence="4" id="KW-0804">Transcription</keyword>
<protein>
    <submittedName>
        <fullName evidence="6">DNA-binding transcriptional LysR family regulator</fullName>
    </submittedName>
    <submittedName>
        <fullName evidence="7">LysR family transcriptional regulator</fullName>
    </submittedName>
</protein>
<evidence type="ECO:0000256" key="4">
    <source>
        <dbReference type="ARBA" id="ARBA00023163"/>
    </source>
</evidence>
<dbReference type="Pfam" id="PF00126">
    <property type="entry name" value="HTH_1"/>
    <property type="match status" value="1"/>
</dbReference>
<dbReference type="InterPro" id="IPR005119">
    <property type="entry name" value="LysR_subst-bd"/>
</dbReference>
<evidence type="ECO:0000313" key="9">
    <source>
        <dbReference type="Proteomes" id="UP000580718"/>
    </source>
</evidence>
<sequence>METELLRTFQAVVRARSFTGAAAELGYVQSTVTAHVQSLERQLGTRLLDRLPSGAVPTAAGLRLMPAAGDLLALEERLRREVPEATGPLSGAVTLVAPESLCAHQLPVLIAAMREHAPGVRLALRPAGTARALQGVRDGEVDAALVVDAGLSAPDLRVRHVRDLPLAVLAAPSSPLTRGRRSWADVAQECALLLEEGCSYSDAAATLLAAAGQPPVKRSRFGSVETVKRCAATGLGVTVLPVVTAERDLADGTLAVVAGPELPDHAVVLVTHPGRTSTPAVDLLVDLAMDLLGGPAGARPRQVA</sequence>
<organism evidence="7 8">
    <name type="scientific">Modestobacter versicolor</name>
    <dbReference type="NCBI Taxonomy" id="429133"/>
    <lineage>
        <taxon>Bacteria</taxon>
        <taxon>Bacillati</taxon>
        <taxon>Actinomycetota</taxon>
        <taxon>Actinomycetes</taxon>
        <taxon>Geodermatophilales</taxon>
        <taxon>Geodermatophilaceae</taxon>
        <taxon>Modestobacter</taxon>
    </lineage>
</organism>
<evidence type="ECO:0000256" key="1">
    <source>
        <dbReference type="ARBA" id="ARBA00009437"/>
    </source>
</evidence>
<dbReference type="Proteomes" id="UP000247602">
    <property type="component" value="Unassembled WGS sequence"/>
</dbReference>
<dbReference type="OrthoDB" id="3181812at2"/>
<reference evidence="6 9" key="2">
    <citation type="submission" date="2020-08" db="EMBL/GenBank/DDBJ databases">
        <title>Sequencing the genomes of 1000 actinobacteria strains.</title>
        <authorList>
            <person name="Klenk H.-P."/>
        </authorList>
    </citation>
    <scope>NUCLEOTIDE SEQUENCE [LARGE SCALE GENOMIC DNA]</scope>
    <source>
        <strain evidence="6 9">DSM 16678</strain>
    </source>
</reference>
<evidence type="ECO:0000313" key="8">
    <source>
        <dbReference type="Proteomes" id="UP000247602"/>
    </source>
</evidence>
<keyword evidence="2" id="KW-0805">Transcription regulation</keyword>
<comment type="similarity">
    <text evidence="1">Belongs to the LysR transcriptional regulatory family.</text>
</comment>
<dbReference type="InterPro" id="IPR036390">
    <property type="entry name" value="WH_DNA-bd_sf"/>
</dbReference>
<dbReference type="PRINTS" id="PR00039">
    <property type="entry name" value="HTHLYSR"/>
</dbReference>
<dbReference type="RefSeq" id="WP_110553063.1">
    <property type="nucleotide sequence ID" value="NZ_JACIBU010000001.1"/>
</dbReference>
<accession>A0A323V8T6</accession>
<dbReference type="Pfam" id="PF03466">
    <property type="entry name" value="LysR_substrate"/>
    <property type="match status" value="1"/>
</dbReference>
<dbReference type="GO" id="GO:0000976">
    <property type="term" value="F:transcription cis-regulatory region binding"/>
    <property type="evidence" value="ECO:0007669"/>
    <property type="project" value="TreeGrafter"/>
</dbReference>
<evidence type="ECO:0000256" key="3">
    <source>
        <dbReference type="ARBA" id="ARBA00023125"/>
    </source>
</evidence>
<reference evidence="7 8" key="1">
    <citation type="submission" date="2018-06" db="EMBL/GenBank/DDBJ databases">
        <title>Draft genome sequence of Modestobacter versicolor CP153-2.</title>
        <authorList>
            <person name="Gundlapally S.R."/>
        </authorList>
    </citation>
    <scope>NUCLEOTIDE SEQUENCE [LARGE SCALE GENOMIC DNA]</scope>
    <source>
        <strain evidence="7 8">CP153-2</strain>
    </source>
</reference>
<gene>
    <name evidence="7" type="ORF">DMO24_15225</name>
    <name evidence="6" type="ORF">FHX36_000801</name>
</gene>
<dbReference type="AlphaFoldDB" id="A0A323V8T6"/>
<keyword evidence="8" id="KW-1185">Reference proteome</keyword>
<evidence type="ECO:0000256" key="2">
    <source>
        <dbReference type="ARBA" id="ARBA00023015"/>
    </source>
</evidence>
<dbReference type="GO" id="GO:0003700">
    <property type="term" value="F:DNA-binding transcription factor activity"/>
    <property type="evidence" value="ECO:0007669"/>
    <property type="project" value="InterPro"/>
</dbReference>
<name>A0A323V8T6_9ACTN</name>
<dbReference type="PANTHER" id="PTHR30126:SF39">
    <property type="entry name" value="HTH-TYPE TRANSCRIPTIONAL REGULATOR CYSL"/>
    <property type="match status" value="1"/>
</dbReference>
<dbReference type="Proteomes" id="UP000580718">
    <property type="component" value="Unassembled WGS sequence"/>
</dbReference>
<dbReference type="SUPFAM" id="SSF53850">
    <property type="entry name" value="Periplasmic binding protein-like II"/>
    <property type="match status" value="1"/>
</dbReference>
<feature type="domain" description="HTH lysR-type" evidence="5">
    <location>
        <begin position="1"/>
        <end position="58"/>
    </location>
</feature>
<dbReference type="InterPro" id="IPR000847">
    <property type="entry name" value="LysR_HTH_N"/>
</dbReference>
<proteinExistence type="inferred from homology"/>
<evidence type="ECO:0000313" key="7">
    <source>
        <dbReference type="EMBL" id="PZA20480.1"/>
    </source>
</evidence>
<dbReference type="CDD" id="cd05466">
    <property type="entry name" value="PBP2_LTTR_substrate"/>
    <property type="match status" value="1"/>
</dbReference>
<dbReference type="Gene3D" id="3.40.190.290">
    <property type="match status" value="1"/>
</dbReference>
<dbReference type="PANTHER" id="PTHR30126">
    <property type="entry name" value="HTH-TYPE TRANSCRIPTIONAL REGULATOR"/>
    <property type="match status" value="1"/>
</dbReference>
<dbReference type="SUPFAM" id="SSF46785">
    <property type="entry name" value="Winged helix' DNA-binding domain"/>
    <property type="match status" value="1"/>
</dbReference>
<dbReference type="Gene3D" id="1.10.10.10">
    <property type="entry name" value="Winged helix-like DNA-binding domain superfamily/Winged helix DNA-binding domain"/>
    <property type="match status" value="1"/>
</dbReference>
<dbReference type="EMBL" id="JACIBU010000001">
    <property type="protein sequence ID" value="MBB3675066.1"/>
    <property type="molecule type" value="Genomic_DNA"/>
</dbReference>
<evidence type="ECO:0000259" key="5">
    <source>
        <dbReference type="PROSITE" id="PS50931"/>
    </source>
</evidence>
<evidence type="ECO:0000313" key="6">
    <source>
        <dbReference type="EMBL" id="MBB3675066.1"/>
    </source>
</evidence>
<dbReference type="InterPro" id="IPR036388">
    <property type="entry name" value="WH-like_DNA-bd_sf"/>
</dbReference>
<keyword evidence="3 6" id="KW-0238">DNA-binding</keyword>
<dbReference type="EMBL" id="QKNV01000177">
    <property type="protein sequence ID" value="PZA20480.1"/>
    <property type="molecule type" value="Genomic_DNA"/>
</dbReference>
<dbReference type="PROSITE" id="PS50931">
    <property type="entry name" value="HTH_LYSR"/>
    <property type="match status" value="1"/>
</dbReference>